<proteinExistence type="inferred from homology"/>
<dbReference type="AlphaFoldDB" id="A0A0Q0XI44"/>
<dbReference type="InterPro" id="IPR029479">
    <property type="entry name" value="Nitroreductase"/>
</dbReference>
<evidence type="ECO:0000313" key="5">
    <source>
        <dbReference type="EMBL" id="KQC30644.1"/>
    </source>
</evidence>
<evidence type="ECO:0000313" key="6">
    <source>
        <dbReference type="Proteomes" id="UP000050827"/>
    </source>
</evidence>
<evidence type="ECO:0000256" key="2">
    <source>
        <dbReference type="ARBA" id="ARBA00022857"/>
    </source>
</evidence>
<dbReference type="PATRIC" id="fig|1547436.3.peg.2630"/>
<sequence length="199" mass="23038">MSFIKSMQNRYTAKKYDSSKKIETKKIEELKEILRLSPSSINSQPWKFTFVSDRETKERLSKVSWLNTNKVLDCNTVVVFSRINDISLFEQQIEEGLPKGAVDYYKEFIKPNAEEQIMAWFDRQVYLALGMFLSACAEMGIDSTPMEGVEPENYDMILNQKSYSTLMAVAIGYKDENDFNQPSKKPKSRRALNQVIKTI</sequence>
<dbReference type="Gene3D" id="3.40.109.10">
    <property type="entry name" value="NADH Oxidase"/>
    <property type="match status" value="1"/>
</dbReference>
<dbReference type="STRING" id="346185.AAY42_12730"/>
<keyword evidence="6" id="KW-1185">Reference proteome</keyword>
<dbReference type="RefSeq" id="WP_055395793.1">
    <property type="nucleotide sequence ID" value="NZ_LCTZ01000002.1"/>
</dbReference>
<dbReference type="InterPro" id="IPR000415">
    <property type="entry name" value="Nitroreductase-like"/>
</dbReference>
<evidence type="ECO:0000256" key="1">
    <source>
        <dbReference type="ARBA" id="ARBA00007118"/>
    </source>
</evidence>
<dbReference type="PANTHER" id="PTHR43673:SF10">
    <property type="entry name" value="NADH DEHYDROGENASE_NAD(P)H NITROREDUCTASE XCC3605-RELATED"/>
    <property type="match status" value="1"/>
</dbReference>
<dbReference type="GO" id="GO:0016491">
    <property type="term" value="F:oxidoreductase activity"/>
    <property type="evidence" value="ECO:0007669"/>
    <property type="project" value="UniProtKB-KW"/>
</dbReference>
<evidence type="ECO:0000256" key="3">
    <source>
        <dbReference type="ARBA" id="ARBA00023002"/>
    </source>
</evidence>
<accession>A0A0Q0XI44</accession>
<dbReference type="CDD" id="cd02149">
    <property type="entry name" value="NfsB-like"/>
    <property type="match status" value="1"/>
</dbReference>
<dbReference type="Proteomes" id="UP000050827">
    <property type="component" value="Unassembled WGS sequence"/>
</dbReference>
<evidence type="ECO:0000259" key="4">
    <source>
        <dbReference type="Pfam" id="PF00881"/>
    </source>
</evidence>
<gene>
    <name evidence="5" type="ORF">AAY42_12730</name>
</gene>
<protein>
    <submittedName>
        <fullName evidence="5">Nitroreductase</fullName>
    </submittedName>
</protein>
<reference evidence="5 6" key="1">
    <citation type="submission" date="2015-04" db="EMBL/GenBank/DDBJ databases">
        <title>Complete genome of flavobacterium.</title>
        <authorList>
            <person name="Kwon Y.M."/>
            <person name="Kim S.-J."/>
        </authorList>
    </citation>
    <scope>NUCLEOTIDE SEQUENCE [LARGE SCALE GENOMIC DNA]</scope>
    <source>
        <strain evidence="5 6">DK169</strain>
    </source>
</reference>
<feature type="domain" description="Nitroreductase" evidence="4">
    <location>
        <begin position="8"/>
        <end position="173"/>
    </location>
</feature>
<keyword evidence="2" id="KW-0521">NADP</keyword>
<dbReference type="SUPFAM" id="SSF55469">
    <property type="entry name" value="FMN-dependent nitroreductase-like"/>
    <property type="match status" value="1"/>
</dbReference>
<dbReference type="InterPro" id="IPR033878">
    <property type="entry name" value="NfsB-like"/>
</dbReference>
<dbReference type="PANTHER" id="PTHR43673">
    <property type="entry name" value="NAD(P)H NITROREDUCTASE YDGI-RELATED"/>
    <property type="match status" value="1"/>
</dbReference>
<dbReference type="Pfam" id="PF00881">
    <property type="entry name" value="Nitroreductase"/>
    <property type="match status" value="1"/>
</dbReference>
<name>A0A0Q0XI44_9FLAO</name>
<comment type="caution">
    <text evidence="5">The sequence shown here is derived from an EMBL/GenBank/DDBJ whole genome shotgun (WGS) entry which is preliminary data.</text>
</comment>
<comment type="similarity">
    <text evidence="1">Belongs to the nitroreductase family.</text>
</comment>
<keyword evidence="3" id="KW-0560">Oxidoreductase</keyword>
<dbReference type="EMBL" id="LCTZ01000002">
    <property type="protein sequence ID" value="KQC30644.1"/>
    <property type="molecule type" value="Genomic_DNA"/>
</dbReference>
<organism evidence="5 6">
    <name type="scientific">Flagellimonas eckloniae</name>
    <dbReference type="NCBI Taxonomy" id="346185"/>
    <lineage>
        <taxon>Bacteria</taxon>
        <taxon>Pseudomonadati</taxon>
        <taxon>Bacteroidota</taxon>
        <taxon>Flavobacteriia</taxon>
        <taxon>Flavobacteriales</taxon>
        <taxon>Flavobacteriaceae</taxon>
        <taxon>Flagellimonas</taxon>
    </lineage>
</organism>